<dbReference type="InterPro" id="IPR011009">
    <property type="entry name" value="Kinase-like_dom_sf"/>
</dbReference>
<feature type="region of interest" description="Disordered" evidence="10">
    <location>
        <begin position="404"/>
        <end position="430"/>
    </location>
</feature>
<dbReference type="EMBL" id="QKUF01000003">
    <property type="protein sequence ID" value="PZW32900.1"/>
    <property type="molecule type" value="Genomic_DNA"/>
</dbReference>
<evidence type="ECO:0000256" key="4">
    <source>
        <dbReference type="ARBA" id="ARBA00022741"/>
    </source>
</evidence>
<feature type="compositionally biased region" description="Basic and acidic residues" evidence="10">
    <location>
        <begin position="291"/>
        <end position="306"/>
    </location>
</feature>
<accession>A0A326UA25</accession>
<keyword evidence="4 9" id="KW-0547">Nucleotide-binding</keyword>
<evidence type="ECO:0000313" key="13">
    <source>
        <dbReference type="EMBL" id="PZW32900.1"/>
    </source>
</evidence>
<dbReference type="Proteomes" id="UP000248806">
    <property type="component" value="Unassembled WGS sequence"/>
</dbReference>
<dbReference type="PROSITE" id="PS00107">
    <property type="entry name" value="PROTEIN_KINASE_ATP"/>
    <property type="match status" value="1"/>
</dbReference>
<dbReference type="EC" id="2.7.11.1" evidence="1"/>
<dbReference type="PANTHER" id="PTHR43289">
    <property type="entry name" value="MITOGEN-ACTIVATED PROTEIN KINASE KINASE KINASE 20-RELATED"/>
    <property type="match status" value="1"/>
</dbReference>
<dbReference type="GO" id="GO:0005524">
    <property type="term" value="F:ATP binding"/>
    <property type="evidence" value="ECO:0007669"/>
    <property type="project" value="UniProtKB-UniRule"/>
</dbReference>
<evidence type="ECO:0000256" key="6">
    <source>
        <dbReference type="ARBA" id="ARBA00022840"/>
    </source>
</evidence>
<keyword evidence="14" id="KW-1185">Reference proteome</keyword>
<protein>
    <recommendedName>
        <fullName evidence="1">non-specific serine/threonine protein kinase</fullName>
        <ecNumber evidence="1">2.7.11.1</ecNumber>
    </recommendedName>
</protein>
<feature type="transmembrane region" description="Helical" evidence="11">
    <location>
        <begin position="374"/>
        <end position="395"/>
    </location>
</feature>
<keyword evidence="5 13" id="KW-0418">Kinase</keyword>
<evidence type="ECO:0000259" key="12">
    <source>
        <dbReference type="PROSITE" id="PS50011"/>
    </source>
</evidence>
<dbReference type="Gene3D" id="3.30.200.20">
    <property type="entry name" value="Phosphorylase Kinase, domain 1"/>
    <property type="match status" value="1"/>
</dbReference>
<feature type="binding site" evidence="9">
    <location>
        <position position="44"/>
    </location>
    <ligand>
        <name>ATP</name>
        <dbReference type="ChEBI" id="CHEBI:30616"/>
    </ligand>
</feature>
<dbReference type="Pfam" id="PF00069">
    <property type="entry name" value="Pkinase"/>
    <property type="match status" value="1"/>
</dbReference>
<reference evidence="13 14" key="1">
    <citation type="submission" date="2018-06" db="EMBL/GenBank/DDBJ databases">
        <title>Genomic Encyclopedia of Archaeal and Bacterial Type Strains, Phase II (KMG-II): from individual species to whole genera.</title>
        <authorList>
            <person name="Goeker M."/>
        </authorList>
    </citation>
    <scope>NUCLEOTIDE SEQUENCE [LARGE SCALE GENOMIC DNA]</scope>
    <source>
        <strain evidence="13 14">ATCC BAA-1881</strain>
    </source>
</reference>
<name>A0A326UA25_THEHA</name>
<gene>
    <name evidence="13" type="ORF">EI42_01445</name>
</gene>
<dbReference type="InterPro" id="IPR000719">
    <property type="entry name" value="Prot_kinase_dom"/>
</dbReference>
<dbReference type="InterPro" id="IPR017441">
    <property type="entry name" value="Protein_kinase_ATP_BS"/>
</dbReference>
<evidence type="ECO:0000256" key="9">
    <source>
        <dbReference type="PROSITE-ProRule" id="PRU10141"/>
    </source>
</evidence>
<evidence type="ECO:0000313" key="14">
    <source>
        <dbReference type="Proteomes" id="UP000248806"/>
    </source>
</evidence>
<dbReference type="Gene3D" id="1.10.510.10">
    <property type="entry name" value="Transferase(Phosphotransferase) domain 1"/>
    <property type="match status" value="1"/>
</dbReference>
<evidence type="ECO:0000256" key="8">
    <source>
        <dbReference type="ARBA" id="ARBA00048679"/>
    </source>
</evidence>
<feature type="compositionally biased region" description="Polar residues" evidence="10">
    <location>
        <begin position="324"/>
        <end position="337"/>
    </location>
</feature>
<dbReference type="PROSITE" id="PS50011">
    <property type="entry name" value="PROTEIN_KINASE_DOM"/>
    <property type="match status" value="1"/>
</dbReference>
<dbReference type="FunFam" id="3.30.200.20:FF:000035">
    <property type="entry name" value="Serine/threonine protein kinase Stk1"/>
    <property type="match status" value="1"/>
</dbReference>
<comment type="catalytic activity">
    <reaction evidence="7">
        <text>L-threonyl-[protein] + ATP = O-phospho-L-threonyl-[protein] + ADP + H(+)</text>
        <dbReference type="Rhea" id="RHEA:46608"/>
        <dbReference type="Rhea" id="RHEA-COMP:11060"/>
        <dbReference type="Rhea" id="RHEA-COMP:11605"/>
        <dbReference type="ChEBI" id="CHEBI:15378"/>
        <dbReference type="ChEBI" id="CHEBI:30013"/>
        <dbReference type="ChEBI" id="CHEBI:30616"/>
        <dbReference type="ChEBI" id="CHEBI:61977"/>
        <dbReference type="ChEBI" id="CHEBI:456216"/>
        <dbReference type="EC" id="2.7.11.1"/>
    </reaction>
</comment>
<dbReference type="OrthoDB" id="153902at2"/>
<dbReference type="FunFam" id="1.10.510.10:FF:000021">
    <property type="entry name" value="Serine/threonine protein kinase"/>
    <property type="match status" value="1"/>
</dbReference>
<organism evidence="13 14">
    <name type="scientific">Thermosporothrix hazakensis</name>
    <dbReference type="NCBI Taxonomy" id="644383"/>
    <lineage>
        <taxon>Bacteria</taxon>
        <taxon>Bacillati</taxon>
        <taxon>Chloroflexota</taxon>
        <taxon>Ktedonobacteria</taxon>
        <taxon>Ktedonobacterales</taxon>
        <taxon>Thermosporotrichaceae</taxon>
        <taxon>Thermosporothrix</taxon>
    </lineage>
</organism>
<keyword evidence="11" id="KW-1133">Transmembrane helix</keyword>
<evidence type="ECO:0000256" key="10">
    <source>
        <dbReference type="SAM" id="MobiDB-lite"/>
    </source>
</evidence>
<dbReference type="AlphaFoldDB" id="A0A326UA25"/>
<feature type="compositionally biased region" description="Low complexity" evidence="10">
    <location>
        <begin position="406"/>
        <end position="429"/>
    </location>
</feature>
<dbReference type="PROSITE" id="PS00108">
    <property type="entry name" value="PROTEIN_KINASE_ST"/>
    <property type="match status" value="1"/>
</dbReference>
<dbReference type="InterPro" id="IPR011042">
    <property type="entry name" value="6-blade_b-propeller_TolB-like"/>
</dbReference>
<feature type="domain" description="Protein kinase" evidence="12">
    <location>
        <begin position="15"/>
        <end position="283"/>
    </location>
</feature>
<dbReference type="GO" id="GO:0004674">
    <property type="term" value="F:protein serine/threonine kinase activity"/>
    <property type="evidence" value="ECO:0007669"/>
    <property type="project" value="UniProtKB-KW"/>
</dbReference>
<feature type="compositionally biased region" description="Low complexity" evidence="10">
    <location>
        <begin position="312"/>
        <end position="323"/>
    </location>
</feature>
<dbReference type="InterPro" id="IPR008271">
    <property type="entry name" value="Ser/Thr_kinase_AS"/>
</dbReference>
<feature type="compositionally biased region" description="Pro residues" evidence="10">
    <location>
        <begin position="343"/>
        <end position="355"/>
    </location>
</feature>
<evidence type="ECO:0000256" key="11">
    <source>
        <dbReference type="SAM" id="Phobius"/>
    </source>
</evidence>
<dbReference type="PANTHER" id="PTHR43289:SF6">
    <property type="entry name" value="SERINE_THREONINE-PROTEIN KINASE NEKL-3"/>
    <property type="match status" value="1"/>
</dbReference>
<dbReference type="CDD" id="cd14014">
    <property type="entry name" value="STKc_PknB_like"/>
    <property type="match status" value="1"/>
</dbReference>
<evidence type="ECO:0000256" key="5">
    <source>
        <dbReference type="ARBA" id="ARBA00022777"/>
    </source>
</evidence>
<dbReference type="Gene3D" id="2.120.10.30">
    <property type="entry name" value="TolB, C-terminal domain"/>
    <property type="match status" value="1"/>
</dbReference>
<evidence type="ECO:0000256" key="1">
    <source>
        <dbReference type="ARBA" id="ARBA00012513"/>
    </source>
</evidence>
<evidence type="ECO:0000256" key="7">
    <source>
        <dbReference type="ARBA" id="ARBA00047899"/>
    </source>
</evidence>
<feature type="region of interest" description="Disordered" evidence="10">
    <location>
        <begin position="284"/>
        <end position="355"/>
    </location>
</feature>
<evidence type="ECO:0000256" key="2">
    <source>
        <dbReference type="ARBA" id="ARBA00022527"/>
    </source>
</evidence>
<dbReference type="SUPFAM" id="SSF82171">
    <property type="entry name" value="DPP6 N-terminal domain-like"/>
    <property type="match status" value="1"/>
</dbReference>
<keyword evidence="6 9" id="KW-0067">ATP-binding</keyword>
<dbReference type="RefSeq" id="WP_111320314.1">
    <property type="nucleotide sequence ID" value="NZ_BIFX01000001.1"/>
</dbReference>
<keyword evidence="3" id="KW-0808">Transferase</keyword>
<evidence type="ECO:0000256" key="3">
    <source>
        <dbReference type="ARBA" id="ARBA00022679"/>
    </source>
</evidence>
<dbReference type="SUPFAM" id="SSF56112">
    <property type="entry name" value="Protein kinase-like (PK-like)"/>
    <property type="match status" value="1"/>
</dbReference>
<sequence>MKDENLVGMTISDRYHLHQLLGKGGSAHVYLATDTRLQRSVAVKVFQPEGSEKQVFLSHFNREARVLAQLDHRHILPVYDYGEHDDQAYLVMPYMAGGSLRDYLHKHAPLAPEHALSLISQVLDALAYAHDRGLIHRDMKPGNILFKGDGTLMLADFGLAKLLPEADGISLPTDITVTHSVALKGTPDYMAPEQIQGKPGPASDLYAVGIILYEMLTGERPFKAQDVMGMLVQHLQTEPVSPRSLQPTIPPELESVVLRALAKHPEARFKHPNEMLEALHASNLAQSSPPRPHEKGGPLPIPHEENTLAIVTPPTEEPASAPTQISEQTVLAQQTGPEHQVVTPPPISNPGPWPSTPYNIVPQQPSRLERNAKILVIVAVVLLLATIATSAFTIYQARQPLTTTPQTIQSTKQAQSTTTSKSTPTSQPTLLPQVVRGTMNCPASGQANAATYPPLSVGSHQRLIYAVNEGTPGNPSAAVIKRRDANDTVKADIIFNTPGAYINEIQVSQDGLWILFVLKLDNQKQLRLLRVDGQIQQTLYCTTGPEDLFGVQWTYDQQRITFMTGSTLKLLEPGSGSIHTLLTLQSGTRYIPATWQDNNHLLLKVPKGGSAPLDLYSLDVRKGENQQESSLKRIASSICSFDPTFDSKRLLISECNTNSGMLAGPSRITVRNLDGSAATTLTSVPVAVTMVRAITAQTLLLLVKDAATPDQNGVWRVNIDGSNLLRLSTDLTGGQTLCEFTQYTWSNLSRDGTFYAIQEHDPNSTNYKMYFGRLDGTDLDYFADISDGTELKMGGWIVF</sequence>
<comment type="caution">
    <text evidence="13">The sequence shown here is derived from an EMBL/GenBank/DDBJ whole genome shotgun (WGS) entry which is preliminary data.</text>
</comment>
<dbReference type="SMART" id="SM00220">
    <property type="entry name" value="S_TKc"/>
    <property type="match status" value="1"/>
</dbReference>
<keyword evidence="11" id="KW-0472">Membrane</keyword>
<proteinExistence type="predicted"/>
<comment type="catalytic activity">
    <reaction evidence="8">
        <text>L-seryl-[protein] + ATP = O-phospho-L-seryl-[protein] + ADP + H(+)</text>
        <dbReference type="Rhea" id="RHEA:17989"/>
        <dbReference type="Rhea" id="RHEA-COMP:9863"/>
        <dbReference type="Rhea" id="RHEA-COMP:11604"/>
        <dbReference type="ChEBI" id="CHEBI:15378"/>
        <dbReference type="ChEBI" id="CHEBI:29999"/>
        <dbReference type="ChEBI" id="CHEBI:30616"/>
        <dbReference type="ChEBI" id="CHEBI:83421"/>
        <dbReference type="ChEBI" id="CHEBI:456216"/>
        <dbReference type="EC" id="2.7.11.1"/>
    </reaction>
</comment>
<keyword evidence="11" id="KW-0812">Transmembrane</keyword>
<keyword evidence="2 13" id="KW-0723">Serine/threonine-protein kinase</keyword>